<sequence>MTKFLRPFKFFSIVLLLLFSTSMVFGQTPAIGDYQSAPSTATTPGAWTSLSSWLYYNGPATGWLTPTAAQGYPGEKDNGIDEAVTILAGHTIRIGDGSGANFSSQPMGKITIIGKLYLAGNINNPIPRFELDAQWVYVEPNVGLIEFNNKVNLWLISSLYPGTGVFTVNKDESIGYKSIIGDCSNNQDINFGPDATSYCAGKKFTFDDLMTSGGSLNAAIGSIAAVCQGSSVSLSGSYTGLVGTPAVYGWHIVDSFGNTQDFIGKNVSFPNAIGTSYTIKLTVSTVYNVTPFTNSETVTVAVNAPPTAPVATAGTALSCTSVRANWQAVSGATSYVLDVATNSGFTSMVSTVNVGNVLSKDITGLTSGTTYYYRVRAFNGTCNSPNSNVITVVAPSVPAAPANFNYGAIRCTQVDLSWNAVTGANTYTVESSTDSGFSLGNTVAVTGLTSTSYTVKNLTKGTNYYFKVTAVNSCSSTNSATIGAVLTLNTPVQPTNVESNTVLCAQFNVTWTEASGAVDYTVEVSTDPAFPSAGLKSFEHVLASPYTVTGLSPSKVYYYRVIAVNGCGSGDPVNGPDYITTIASEPSVPNLEAPIVGCNQLTVNWTASPLAVDYTVELATNPGFPSGLISTVPNITGTSHTFTNLSPGATYYYRVSARNGCGSSAYGTPNPASLTTGTVATTPTISWKSSTISGSTTNICQTDMITSSASSGILWSTGETTQSITPPVSGNYTVQVVNPGGCSSAVSQPATVVVQGLPTAVAGGSETICSNTSATISSASASNGTIQWTASGGAGTLINRTTITPIYRPLLGGPAETVLLTMTVTGINGCSSVVATASHTVNVLGDAPTATAGGSQNICVGGSATVSGASATNDSAISWTHNGAGTLTNETTLAPTYTSAVADAGLPITLTMTVTGSPSCNPPYEVTAIYTVFVNPLTTLISALQSAPVCDSSAATINLTGLLANSTSTINYAINSVAQTAVAGVVADGFGNASFNTGALSFANNGQTLTITGITNTSVTPNCSASSPQSVTLSVLPSLPASVSIAASPSAVICAGTSVTFTATPTNEGTTPVYQWQLNGANVGTNSVTYTNSTLVDGGIVTCVMTSNATPCLTGSPATSNIITMTVNPNLPASVTITASPSGAICAGTPVTFTAMPTNGGITPVYQWRLNGTDVGTNSATYNNSGLVNGDVVTCVMTSNAVCTTGTPATSNSLTIIVNDKPTIASISTPAALCEGTSLNAPTPTVNNNGTILTVFGWELETNASGIFASLSLPYTVALADNGKNLRYTARNSCGMTSSNPVVVTVNAKPEEPIATPTQPTCLVSTGTITVTSPLGSGLSYSINGIDYSNTSGIFNNVAAGSYYVKAQNSSGCISLDSNQVLLNAIKTTTWNGSGWDNGVPNDGIKRVIFSGNAIITAQISACSCVISPNVNVVVGVPGGVNADAIVKLENGLDVQGNGTLTFENNASLIQVNEAVNTGKIIYKRISTPMKNFDFTYWCSPVEDQVLYDLSPNTLWDKYYSFNAGNWVIEPVSNTMNPAGKGFAIRVPKPPFWDDPNAPTYAQPVQFVGVPYNGNKTIKAQGLNMDNLIGNPYPSAIDAKKFMEDNSTLISGALQFWTHNTAVTPSGAFFVYDDGDYALFNLTGGAKATTGGKIPDGKIAAGQAFFVTSNSGSDFVFTNAMRNTPIVLPSGSNSTFFRMSQTKKMTTIEENRVWLDLTNSGGAFKQLLVGYIAGATNEFDNLYDALSMDSNTYVDFYSINNGNNLSIQGRALPFENTDEIPLGYRSTIQGNFTIGIEKTDGVLVNQDIFIEDKVTATITNLKNGPYTFSTTSGVFNNRFVLKFTAGSISKMSTKVTADTVDKTVLVSVKDKQININSLEDVIDKVMIYDLKASLLYEKENVNSNVFSVSNFNSAEQFLIVQVLLKNGQWVTKEIIF</sequence>
<name>A0AAC9I2U8_9FLAO</name>
<organism evidence="5 6">
    <name type="scientific">Flavobacterium gilvum</name>
    <dbReference type="NCBI Taxonomy" id="1492737"/>
    <lineage>
        <taxon>Bacteria</taxon>
        <taxon>Pseudomonadati</taxon>
        <taxon>Bacteroidota</taxon>
        <taxon>Flavobacteriia</taxon>
        <taxon>Flavobacteriales</taxon>
        <taxon>Flavobacteriaceae</taxon>
        <taxon>Flavobacterium</taxon>
    </lineage>
</organism>
<gene>
    <name evidence="5" type="ORF">EM308_05075</name>
</gene>
<protein>
    <submittedName>
        <fullName evidence="5">Uncharacterized protein</fullName>
    </submittedName>
</protein>
<evidence type="ECO:0000256" key="2">
    <source>
        <dbReference type="SAM" id="SignalP"/>
    </source>
</evidence>
<reference evidence="5 6" key="1">
    <citation type="submission" date="2016-10" db="EMBL/GenBank/DDBJ databases">
        <title>Flavobacterium gilvum sp. nov., isolated from stream water.</title>
        <authorList>
            <person name="Shin S.-K."/>
            <person name="Cho Y.-J."/>
            <person name="Yi H."/>
        </authorList>
    </citation>
    <scope>NUCLEOTIDE SEQUENCE [LARGE SCALE GENOMIC DNA]</scope>
    <source>
        <strain evidence="5 6">EM1308</strain>
    </source>
</reference>
<dbReference type="Pfam" id="PF00041">
    <property type="entry name" value="fn3"/>
    <property type="match status" value="3"/>
</dbReference>
<dbReference type="SUPFAM" id="SSF49265">
    <property type="entry name" value="Fibronectin type III"/>
    <property type="match status" value="3"/>
</dbReference>
<feature type="domain" description="Ig-like" evidence="3">
    <location>
        <begin position="1040"/>
        <end position="1124"/>
    </location>
</feature>
<dbReference type="Proteomes" id="UP000175968">
    <property type="component" value="Chromosome"/>
</dbReference>
<feature type="domain" description="Fibronectin type-III" evidence="4">
    <location>
        <begin position="400"/>
        <end position="493"/>
    </location>
</feature>
<dbReference type="InterPro" id="IPR007110">
    <property type="entry name" value="Ig-like_dom"/>
</dbReference>
<accession>A0AAC9I2U8</accession>
<dbReference type="CDD" id="cd00063">
    <property type="entry name" value="FN3"/>
    <property type="match status" value="4"/>
</dbReference>
<dbReference type="InterPro" id="IPR013783">
    <property type="entry name" value="Ig-like_fold"/>
</dbReference>
<dbReference type="PANTHER" id="PTHR46708:SF2">
    <property type="entry name" value="FIBRONECTIN TYPE-III DOMAIN-CONTAINING PROTEIN"/>
    <property type="match status" value="1"/>
</dbReference>
<dbReference type="KEGG" id="fgl:EM308_05075"/>
<feature type="chain" id="PRO_5042224238" evidence="2">
    <location>
        <begin position="27"/>
        <end position="1936"/>
    </location>
</feature>
<proteinExistence type="predicted"/>
<dbReference type="PANTHER" id="PTHR46708">
    <property type="entry name" value="TENASCIN"/>
    <property type="match status" value="1"/>
</dbReference>
<evidence type="ECO:0000256" key="1">
    <source>
        <dbReference type="ARBA" id="ARBA00022737"/>
    </source>
</evidence>
<keyword evidence="2" id="KW-0732">Signal</keyword>
<dbReference type="InterPro" id="IPR003961">
    <property type="entry name" value="FN3_dom"/>
</dbReference>
<keyword evidence="1" id="KW-0677">Repeat</keyword>
<dbReference type="InterPro" id="IPR036116">
    <property type="entry name" value="FN3_sf"/>
</dbReference>
<dbReference type="RefSeq" id="WP_051877619.1">
    <property type="nucleotide sequence ID" value="NZ_CP017479.1"/>
</dbReference>
<evidence type="ECO:0000313" key="5">
    <source>
        <dbReference type="EMBL" id="AOW08930.1"/>
    </source>
</evidence>
<evidence type="ECO:0000259" key="4">
    <source>
        <dbReference type="PROSITE" id="PS50853"/>
    </source>
</evidence>
<feature type="domain" description="Fibronectin type-III" evidence="4">
    <location>
        <begin position="305"/>
        <end position="397"/>
    </location>
</feature>
<dbReference type="PROSITE" id="PS50853">
    <property type="entry name" value="FN3"/>
    <property type="match status" value="3"/>
</dbReference>
<evidence type="ECO:0000313" key="6">
    <source>
        <dbReference type="Proteomes" id="UP000175968"/>
    </source>
</evidence>
<feature type="signal peptide" evidence="2">
    <location>
        <begin position="1"/>
        <end position="26"/>
    </location>
</feature>
<dbReference type="Gene3D" id="2.60.40.10">
    <property type="entry name" value="Immunoglobulins"/>
    <property type="match status" value="5"/>
</dbReference>
<dbReference type="PROSITE" id="PS50835">
    <property type="entry name" value="IG_LIKE"/>
    <property type="match status" value="1"/>
</dbReference>
<dbReference type="SMART" id="SM00060">
    <property type="entry name" value="FN3"/>
    <property type="match status" value="4"/>
</dbReference>
<evidence type="ECO:0000259" key="3">
    <source>
        <dbReference type="PROSITE" id="PS50835"/>
    </source>
</evidence>
<dbReference type="EMBL" id="CP017479">
    <property type="protein sequence ID" value="AOW08930.1"/>
    <property type="molecule type" value="Genomic_DNA"/>
</dbReference>
<keyword evidence="6" id="KW-1185">Reference proteome</keyword>
<dbReference type="InterPro" id="IPR050991">
    <property type="entry name" value="ECM_Regulatory_Proteins"/>
</dbReference>
<feature type="domain" description="Fibronectin type-III" evidence="4">
    <location>
        <begin position="585"/>
        <end position="678"/>
    </location>
</feature>